<reference evidence="3" key="1">
    <citation type="journal article" date="2016" name="Insect Biochem. Mol. Biol.">
        <title>Multifaceted biological insights from a draft genome sequence of the tobacco hornworm moth, Manduca sexta.</title>
        <authorList>
            <person name="Kanost M.R."/>
            <person name="Arrese E.L."/>
            <person name="Cao X."/>
            <person name="Chen Y.R."/>
            <person name="Chellapilla S."/>
            <person name="Goldsmith M.R."/>
            <person name="Grosse-Wilde E."/>
            <person name="Heckel D.G."/>
            <person name="Herndon N."/>
            <person name="Jiang H."/>
            <person name="Papanicolaou A."/>
            <person name="Qu J."/>
            <person name="Soulages J.L."/>
            <person name="Vogel H."/>
            <person name="Walters J."/>
            <person name="Waterhouse R.M."/>
            <person name="Ahn S.J."/>
            <person name="Almeida F.C."/>
            <person name="An C."/>
            <person name="Aqrawi P."/>
            <person name="Bretschneider A."/>
            <person name="Bryant W.B."/>
            <person name="Bucks S."/>
            <person name="Chao H."/>
            <person name="Chevignon G."/>
            <person name="Christen J.M."/>
            <person name="Clarke D.F."/>
            <person name="Dittmer N.T."/>
            <person name="Ferguson L.C.F."/>
            <person name="Garavelou S."/>
            <person name="Gordon K.H.J."/>
            <person name="Gunaratna R.T."/>
            <person name="Han Y."/>
            <person name="Hauser F."/>
            <person name="He Y."/>
            <person name="Heidel-Fischer H."/>
            <person name="Hirsh A."/>
            <person name="Hu Y."/>
            <person name="Jiang H."/>
            <person name="Kalra D."/>
            <person name="Klinner C."/>
            <person name="Konig C."/>
            <person name="Kovar C."/>
            <person name="Kroll A.R."/>
            <person name="Kuwar S.S."/>
            <person name="Lee S.L."/>
            <person name="Lehman R."/>
            <person name="Li K."/>
            <person name="Li Z."/>
            <person name="Liang H."/>
            <person name="Lovelace S."/>
            <person name="Lu Z."/>
            <person name="Mansfield J.H."/>
            <person name="McCulloch K.J."/>
            <person name="Mathew T."/>
            <person name="Morton B."/>
            <person name="Muzny D.M."/>
            <person name="Neunemann D."/>
            <person name="Ongeri F."/>
            <person name="Pauchet Y."/>
            <person name="Pu L.L."/>
            <person name="Pyrousis I."/>
            <person name="Rao X.J."/>
            <person name="Redding A."/>
            <person name="Roesel C."/>
            <person name="Sanchez-Gracia A."/>
            <person name="Schaack S."/>
            <person name="Shukla A."/>
            <person name="Tetreau G."/>
            <person name="Wang Y."/>
            <person name="Xiong G.H."/>
            <person name="Traut W."/>
            <person name="Walsh T.K."/>
            <person name="Worley K.C."/>
            <person name="Wu D."/>
            <person name="Wu W."/>
            <person name="Wu Y.Q."/>
            <person name="Zhang X."/>
            <person name="Zou Z."/>
            <person name="Zucker H."/>
            <person name="Briscoe A.D."/>
            <person name="Burmester T."/>
            <person name="Clem R.J."/>
            <person name="Feyereisen R."/>
            <person name="Grimmelikhuijzen C.J.P."/>
            <person name="Hamodrakas S.J."/>
            <person name="Hansson B.S."/>
            <person name="Huguet E."/>
            <person name="Jermiin L.S."/>
            <person name="Lan Q."/>
            <person name="Lehman H.K."/>
            <person name="Lorenzen M."/>
            <person name="Merzendorfer H."/>
            <person name="Michalopoulos I."/>
            <person name="Morton D.B."/>
            <person name="Muthukrishnan S."/>
            <person name="Oakeshott J.G."/>
            <person name="Palmer W."/>
            <person name="Park Y."/>
            <person name="Passarelli A.L."/>
            <person name="Rozas J."/>
            <person name="Schwartz L.M."/>
            <person name="Smith W."/>
            <person name="Southgate A."/>
            <person name="Vilcinskas A."/>
            <person name="Vogt R."/>
            <person name="Wang P."/>
            <person name="Werren J."/>
            <person name="Yu X.Q."/>
            <person name="Zhou J.J."/>
            <person name="Brown S.J."/>
            <person name="Scherer S.E."/>
            <person name="Richards S."/>
            <person name="Blissard G.W."/>
        </authorList>
    </citation>
    <scope>NUCLEOTIDE SEQUENCE</scope>
</reference>
<dbReference type="EMBL" id="JH668285">
    <property type="protein sequence ID" value="KAG6441208.1"/>
    <property type="molecule type" value="Genomic_DNA"/>
</dbReference>
<dbReference type="GO" id="GO:0005524">
    <property type="term" value="F:ATP binding"/>
    <property type="evidence" value="ECO:0007669"/>
    <property type="project" value="InterPro"/>
</dbReference>
<accession>A0A921YL59</accession>
<feature type="region of interest" description="Disordered" evidence="1">
    <location>
        <begin position="467"/>
        <end position="507"/>
    </location>
</feature>
<evidence type="ECO:0000313" key="3">
    <source>
        <dbReference type="EMBL" id="KAG6441208.1"/>
    </source>
</evidence>
<organism evidence="3 4">
    <name type="scientific">Manduca sexta</name>
    <name type="common">Tobacco hawkmoth</name>
    <name type="synonym">Tobacco hornworm</name>
    <dbReference type="NCBI Taxonomy" id="7130"/>
    <lineage>
        <taxon>Eukaryota</taxon>
        <taxon>Metazoa</taxon>
        <taxon>Ecdysozoa</taxon>
        <taxon>Arthropoda</taxon>
        <taxon>Hexapoda</taxon>
        <taxon>Insecta</taxon>
        <taxon>Pterygota</taxon>
        <taxon>Neoptera</taxon>
        <taxon>Endopterygota</taxon>
        <taxon>Lepidoptera</taxon>
        <taxon>Glossata</taxon>
        <taxon>Ditrysia</taxon>
        <taxon>Bombycoidea</taxon>
        <taxon>Sphingidae</taxon>
        <taxon>Sphinginae</taxon>
        <taxon>Sphingini</taxon>
        <taxon>Manduca</taxon>
    </lineage>
</organism>
<dbReference type="Pfam" id="PF08676">
    <property type="entry name" value="MutL_C"/>
    <property type="match status" value="1"/>
</dbReference>
<feature type="domain" description="MutL C-terminal dimerisation" evidence="2">
    <location>
        <begin position="1091"/>
        <end position="1255"/>
    </location>
</feature>
<dbReference type="Proteomes" id="UP000791440">
    <property type="component" value="Unassembled WGS sequence"/>
</dbReference>
<comment type="caution">
    <text evidence="3">The sequence shown here is derived from an EMBL/GenBank/DDBJ whole genome shotgun (WGS) entry which is preliminary data.</text>
</comment>
<dbReference type="Pfam" id="PF13589">
    <property type="entry name" value="HATPase_c_3"/>
    <property type="match status" value="1"/>
</dbReference>
<name>A0A921YL59_MANSE</name>
<dbReference type="GO" id="GO:0140664">
    <property type="term" value="F:ATP-dependent DNA damage sensor activity"/>
    <property type="evidence" value="ECO:0007669"/>
    <property type="project" value="InterPro"/>
</dbReference>
<dbReference type="GO" id="GO:0006298">
    <property type="term" value="P:mismatch repair"/>
    <property type="evidence" value="ECO:0007669"/>
    <property type="project" value="InterPro"/>
</dbReference>
<keyword evidence="4" id="KW-1185">Reference proteome</keyword>
<evidence type="ECO:0000259" key="2">
    <source>
        <dbReference type="SMART" id="SM00853"/>
    </source>
</evidence>
<sequence>MFIKKLPSHERSLILASSYIHSYKKAVEELVYNALDAEATSIAIRVNIEQNSIQVIDNGCGITKKDLVLIGQRYMTSKCRDKSNFKSNKYGHRGESLANIVEVSKTVKITSRCESSDESWEKYFNNGRKENIIEVVKRPSKGTTVEIKGFLYNLTIQTKSINPLNELQEIKMFLERISLVHNNISLSLRDDCKNEIIFQLHKKRDIYQTFSCLYGINRSEIQELKVEKKQYVATAFIAKEVGDNNNHWIFLNRMFVNNSSKLHKMVNDNLQKCIKNEYYIKKSKIKYDNQDLYLMKNKLPFYFLFIQCPVTDYDVISNRIEFNNWDQITKLLEKLVKFYFNDLNLKTVNNETSRVENNSINENTREQVKKIICKILASNPKVLGVSQMQKGIKGKITKRKRIQKCKTQIISHGKLTSKDNKQLNSRSNTHIDCPKESNLKSNTLRKYNKRKLNEKLCKENIKKKFANASQRKRKFNETPKSKNSNLKEDIRNVSKKKSPGYLKKKSSDNTEFMNDSLIRKFINPTDSMTKRCKILERKAQEVINHWNTGRFATHVDKSIQYSCVGDQYKGYLNQNDEIYLHQYKNTKFDIEKRDVKSSYDLLKTIMNTQVDNNKDDTNLKSAVAFAKNFTGYHKSYYSTSKGINSGQITSKLTYESHNYEMVRSKNLKLKQPMNTNIVPEICKDTFVFPDYTRTPKIYQKYHTYKRNLKEWRHKVFKNTNIFPQKNPVVNGPTQNIEEFSQMFDVPKSIVNDNNSDNIEEINSFFSKFTFSNCDQNNLSLFIQNICHDKEFVLDKTYNIPNNQTLVTEHTVFLQNSLQVNIISHQNLDLSNLNVEKNSCVLSTETNRASSRREDGIKMDFVPESKNSSKSKSNVSYEPIDFCEAVYLNDDLFEKEFEISFNNNPQNKVLNIDASLNRILCDVDDDDNGNDNTQNITEMNASHHFNNIKTITSTKGYNIEQNNKATSSPVADKQQAIDPVKDNLNIDQLNDINHNDKCMKVNLNSFDLKSRMNFVPKGMSPIFKNCITKHISDFDHNIDYFQDSLYYNFANEVQIQTEIYNEDVQNQNKCKSKTDDDITLKFDGQTLKHAEILNQVDNKFIAAVIKANGGSNEETTHFLAFFDQHAVHERIRLENNMSEYLVDGQWKSVSVDGITIALSKDEMIYLHNYKDKFGQLGLQWTTPYSNEIIITSIPEAIIGKNPRQVDKIMIAVKNLIREQISNIKSQNGCISTYPKSIMDLVLSEACRYAIMFGDKLMKEYCEELLQDLSKCKNPFQCAHGRPVMAVLTDVMYNKQEYKVNLSKLKHFKQLVFKY</sequence>
<dbReference type="InterPro" id="IPR038973">
    <property type="entry name" value="MutL/Mlh/Pms-like"/>
</dbReference>
<proteinExistence type="predicted"/>
<dbReference type="PANTHER" id="PTHR10073">
    <property type="entry name" value="DNA MISMATCH REPAIR PROTEIN MLH, PMS, MUTL"/>
    <property type="match status" value="1"/>
</dbReference>
<dbReference type="InterPro" id="IPR014790">
    <property type="entry name" value="MutL_C"/>
</dbReference>
<feature type="compositionally biased region" description="Basic residues" evidence="1">
    <location>
        <begin position="493"/>
        <end position="504"/>
    </location>
</feature>
<gene>
    <name evidence="3" type="ORF">O3G_MSEX001709</name>
</gene>
<evidence type="ECO:0000256" key="1">
    <source>
        <dbReference type="SAM" id="MobiDB-lite"/>
    </source>
</evidence>
<protein>
    <recommendedName>
        <fullName evidence="2">MutL C-terminal dimerisation domain-containing protein</fullName>
    </recommendedName>
</protein>
<evidence type="ECO:0000313" key="4">
    <source>
        <dbReference type="Proteomes" id="UP000791440"/>
    </source>
</evidence>
<dbReference type="SMART" id="SM00853">
    <property type="entry name" value="MutL_C"/>
    <property type="match status" value="1"/>
</dbReference>
<dbReference type="GO" id="GO:0016887">
    <property type="term" value="F:ATP hydrolysis activity"/>
    <property type="evidence" value="ECO:0007669"/>
    <property type="project" value="InterPro"/>
</dbReference>
<feature type="compositionally biased region" description="Basic and acidic residues" evidence="1">
    <location>
        <begin position="475"/>
        <end position="492"/>
    </location>
</feature>
<reference evidence="3" key="2">
    <citation type="submission" date="2020-12" db="EMBL/GenBank/DDBJ databases">
        <authorList>
            <person name="Kanost M."/>
        </authorList>
    </citation>
    <scope>NUCLEOTIDE SEQUENCE</scope>
</reference>
<dbReference type="PANTHER" id="PTHR10073:SF47">
    <property type="entry name" value="DNA MISMATCH REPAIR PROTEIN MLH3"/>
    <property type="match status" value="1"/>
</dbReference>
<feature type="region of interest" description="Disordered" evidence="1">
    <location>
        <begin position="413"/>
        <end position="437"/>
    </location>
</feature>
<dbReference type="GO" id="GO:0032300">
    <property type="term" value="C:mismatch repair complex"/>
    <property type="evidence" value="ECO:0007669"/>
    <property type="project" value="InterPro"/>
</dbReference>